<feature type="compositionally biased region" description="Low complexity" evidence="1">
    <location>
        <begin position="75"/>
        <end position="87"/>
    </location>
</feature>
<accession>A0A812IT48</accession>
<dbReference type="OrthoDB" id="10478006at2759"/>
<comment type="caution">
    <text evidence="2">The sequence shown here is derived from an EMBL/GenBank/DDBJ whole genome shotgun (WGS) entry which is preliminary data.</text>
</comment>
<evidence type="ECO:0000256" key="1">
    <source>
        <dbReference type="SAM" id="MobiDB-lite"/>
    </source>
</evidence>
<organism evidence="2 3">
    <name type="scientific">Symbiodinium necroappetens</name>
    <dbReference type="NCBI Taxonomy" id="1628268"/>
    <lineage>
        <taxon>Eukaryota</taxon>
        <taxon>Sar</taxon>
        <taxon>Alveolata</taxon>
        <taxon>Dinophyceae</taxon>
        <taxon>Suessiales</taxon>
        <taxon>Symbiodiniaceae</taxon>
        <taxon>Symbiodinium</taxon>
    </lineage>
</organism>
<name>A0A812IT48_9DINO</name>
<dbReference type="Proteomes" id="UP000601435">
    <property type="component" value="Unassembled WGS sequence"/>
</dbReference>
<reference evidence="2" key="1">
    <citation type="submission" date="2021-02" db="EMBL/GenBank/DDBJ databases">
        <authorList>
            <person name="Dougan E. K."/>
            <person name="Rhodes N."/>
            <person name="Thang M."/>
            <person name="Chan C."/>
        </authorList>
    </citation>
    <scope>NUCLEOTIDE SEQUENCE</scope>
</reference>
<keyword evidence="3" id="KW-1185">Reference proteome</keyword>
<protein>
    <submittedName>
        <fullName evidence="2">Uncharacterized protein</fullName>
    </submittedName>
</protein>
<proteinExistence type="predicted"/>
<sequence>MPPAPHQQQFGPSAPYPPHHGPLFHVSQPAQWTVYNLAAYGPPRTPPPAARHKPHYSDSKGHQPQLQSRREGYHAAQAKRQEAAAAANSPNRIKAAAELLPEEQPKLDAVDVEEREELAHKFAAAILAMPSSLARELSHMSLAAGIGNCSPAILQLDACNTFEVADSYQCYFVPVVTPPVQTFGQTGAHAPGYRYSYVWCHGTDISTAASIFKELQASVGELDLHSVQTAVAKELRISKGLQGMLIMGECHTVQPHLKVSWSDTVEESRLCFRRGAIRAKDRWAFNVAFTRIRGPPLPFLASPHRPLQHGHWPTAPAHNTFMPLHPTLGSMSGLAKTIFPCNTFAPYPGPGSQTKASAPEPSANFHHISGHPPASRSPTASGGPGTATPQPPMTLPVPEDWLQDSDYLDTRRSVGNLSCPRHVVSSSWAREKGIAGILVMNLHPAHFLYQGWNSYWLRWIASGKKAYFVVARAKAEMVLAGELLSQIRSNSSSTK</sequence>
<feature type="region of interest" description="Disordered" evidence="1">
    <location>
        <begin position="350"/>
        <end position="400"/>
    </location>
</feature>
<gene>
    <name evidence="2" type="ORF">SNEC2469_LOCUS641</name>
</gene>
<dbReference type="EMBL" id="CAJNJA010004114">
    <property type="protein sequence ID" value="CAE7177934.1"/>
    <property type="molecule type" value="Genomic_DNA"/>
</dbReference>
<feature type="compositionally biased region" description="Polar residues" evidence="1">
    <location>
        <begin position="1"/>
        <end position="11"/>
    </location>
</feature>
<feature type="region of interest" description="Disordered" evidence="1">
    <location>
        <begin position="1"/>
        <end position="24"/>
    </location>
</feature>
<evidence type="ECO:0000313" key="2">
    <source>
        <dbReference type="EMBL" id="CAE7177934.1"/>
    </source>
</evidence>
<feature type="region of interest" description="Disordered" evidence="1">
    <location>
        <begin position="37"/>
        <end position="90"/>
    </location>
</feature>
<evidence type="ECO:0000313" key="3">
    <source>
        <dbReference type="Proteomes" id="UP000601435"/>
    </source>
</evidence>
<dbReference type="AlphaFoldDB" id="A0A812IT48"/>